<feature type="domain" description="TIR" evidence="3">
    <location>
        <begin position="6"/>
        <end position="116"/>
    </location>
</feature>
<name>A0A450T6T4_9GAMM</name>
<keyword evidence="2" id="KW-1133">Transmembrane helix</keyword>
<reference evidence="4" key="1">
    <citation type="submission" date="2019-02" db="EMBL/GenBank/DDBJ databases">
        <authorList>
            <person name="Gruber-Vodicka R. H."/>
            <person name="Seah K. B. B."/>
        </authorList>
    </citation>
    <scope>NUCLEOTIDE SEQUENCE</scope>
    <source>
        <strain evidence="4">BECK_BZ106</strain>
    </source>
</reference>
<gene>
    <name evidence="4" type="ORF">BECKFW1821B_GA0114236_10715</name>
</gene>
<feature type="coiled-coil region" evidence="1">
    <location>
        <begin position="377"/>
        <end position="410"/>
    </location>
</feature>
<keyword evidence="2" id="KW-0472">Membrane</keyword>
<dbReference type="Pfam" id="PF13676">
    <property type="entry name" value="TIR_2"/>
    <property type="match status" value="1"/>
</dbReference>
<protein>
    <submittedName>
        <fullName evidence="4">TIR domain-containing protein</fullName>
    </submittedName>
</protein>
<dbReference type="SUPFAM" id="SSF56003">
    <property type="entry name" value="Molybdenum cofactor-binding domain"/>
    <property type="match status" value="1"/>
</dbReference>
<dbReference type="EMBL" id="CAADFD010000071">
    <property type="protein sequence ID" value="VFJ62201.1"/>
    <property type="molecule type" value="Genomic_DNA"/>
</dbReference>
<dbReference type="Gene3D" id="3.40.50.10140">
    <property type="entry name" value="Toll/interleukin-1 receptor homology (TIR) domain"/>
    <property type="match status" value="1"/>
</dbReference>
<dbReference type="InterPro" id="IPR011990">
    <property type="entry name" value="TPR-like_helical_dom_sf"/>
</dbReference>
<sequence length="535" mass="59021">MHYTAFLSYSHEDDGFARRFHRQLEGWKVPSDLVGRQTETGVIANTLRPIFRDREDFAGGHSLKEATLHALEASRFLIVLCSPAAARSEYVTEEARLFKAMGRAERVIPVIIAGEPGNPERECFPDSVRFQVGADGSITEEAAAPIAADARDIGDGRNRALAKVVAGILGVPFDEIIRRAERARRNRNAFGAGAAVGAFVFATAFASFALYQNYQSGVTIEKSVFAIGGLIQETDGLSDRGLDQKRAQMLRTQCDLMEGLAHKPEQIGLIEKTICLTQQARAIYEVGEKGKAINGLSDWLALRRREFDAADSPTFEQALSLVDSARAVAELRMTMAEGNGEAVDILKELVAIADMAGRKRPGIRYIRAIHDEAVWPLIEALEKAEDYQASIDLMEQAADLRKRQADAEQDDIARLDQGIFLRRIAALLGDHNGDHARALEIARQAVAVFESLSDQLKSRQTKPTATLHHEKSLAHQVLADELIESGDLENARTAYRTALDNLTRVRDSADHSEESAEDVAYRMAYLTERLALLEP</sequence>
<keyword evidence="2" id="KW-0812">Transmembrane</keyword>
<dbReference type="GO" id="GO:0016491">
    <property type="term" value="F:oxidoreductase activity"/>
    <property type="evidence" value="ECO:0007669"/>
    <property type="project" value="InterPro"/>
</dbReference>
<dbReference type="Gene3D" id="1.25.40.10">
    <property type="entry name" value="Tetratricopeptide repeat domain"/>
    <property type="match status" value="1"/>
</dbReference>
<evidence type="ECO:0000256" key="2">
    <source>
        <dbReference type="SAM" id="Phobius"/>
    </source>
</evidence>
<dbReference type="SUPFAM" id="SSF52200">
    <property type="entry name" value="Toll/Interleukin receptor TIR domain"/>
    <property type="match status" value="1"/>
</dbReference>
<accession>A0A450T6T4</accession>
<feature type="transmembrane region" description="Helical" evidence="2">
    <location>
        <begin position="189"/>
        <end position="211"/>
    </location>
</feature>
<dbReference type="InterPro" id="IPR035897">
    <property type="entry name" value="Toll_tir_struct_dom_sf"/>
</dbReference>
<keyword evidence="1" id="KW-0175">Coiled coil</keyword>
<dbReference type="InterPro" id="IPR037165">
    <property type="entry name" value="AldOxase/xan_DH_Mopterin-bd_sf"/>
</dbReference>
<dbReference type="SUPFAM" id="SSF48452">
    <property type="entry name" value="TPR-like"/>
    <property type="match status" value="1"/>
</dbReference>
<dbReference type="InterPro" id="IPR000157">
    <property type="entry name" value="TIR_dom"/>
</dbReference>
<evidence type="ECO:0000256" key="1">
    <source>
        <dbReference type="SAM" id="Coils"/>
    </source>
</evidence>
<proteinExistence type="predicted"/>
<evidence type="ECO:0000259" key="3">
    <source>
        <dbReference type="Pfam" id="PF13676"/>
    </source>
</evidence>
<dbReference type="AlphaFoldDB" id="A0A450T6T4"/>
<dbReference type="GO" id="GO:0007165">
    <property type="term" value="P:signal transduction"/>
    <property type="evidence" value="ECO:0007669"/>
    <property type="project" value="InterPro"/>
</dbReference>
<evidence type="ECO:0000313" key="4">
    <source>
        <dbReference type="EMBL" id="VFJ62201.1"/>
    </source>
</evidence>
<organism evidence="4">
    <name type="scientific">Candidatus Kentrum sp. FW</name>
    <dbReference type="NCBI Taxonomy" id="2126338"/>
    <lineage>
        <taxon>Bacteria</taxon>
        <taxon>Pseudomonadati</taxon>
        <taxon>Pseudomonadota</taxon>
        <taxon>Gammaproteobacteria</taxon>
        <taxon>Candidatus Kentrum</taxon>
    </lineage>
</organism>